<accession>A0ABS2X8X9</accession>
<gene>
    <name evidence="2" type="primary">Tbc1d8_0</name>
    <name evidence="2" type="ORF">GTO93_0014622</name>
</gene>
<proteinExistence type="predicted"/>
<name>A0ABS2X8X9_POLSP</name>
<organism evidence="2 3">
    <name type="scientific">Polyodon spathula</name>
    <name type="common">North American paddlefish</name>
    <name type="synonym">Squalus spathula</name>
    <dbReference type="NCBI Taxonomy" id="7913"/>
    <lineage>
        <taxon>Eukaryota</taxon>
        <taxon>Metazoa</taxon>
        <taxon>Chordata</taxon>
        <taxon>Craniata</taxon>
        <taxon>Vertebrata</taxon>
        <taxon>Euteleostomi</taxon>
        <taxon>Actinopterygii</taxon>
        <taxon>Chondrostei</taxon>
        <taxon>Acipenseriformes</taxon>
        <taxon>Polyodontidae</taxon>
        <taxon>Polyodon</taxon>
    </lineage>
</organism>
<evidence type="ECO:0000313" key="3">
    <source>
        <dbReference type="Proteomes" id="UP001166093"/>
    </source>
</evidence>
<dbReference type="PANTHER" id="PTHR47666:SF2">
    <property type="entry name" value="TBC1 DOMAIN FAMILY MEMBER 8 ISOFORM X1"/>
    <property type="match status" value="1"/>
</dbReference>
<keyword evidence="3" id="KW-1185">Reference proteome</keyword>
<feature type="non-terminal residue" evidence="2">
    <location>
        <position position="1"/>
    </location>
</feature>
<evidence type="ECO:0000313" key="2">
    <source>
        <dbReference type="EMBL" id="MBN3270657.1"/>
    </source>
</evidence>
<feature type="region of interest" description="Disordered" evidence="1">
    <location>
        <begin position="67"/>
        <end position="113"/>
    </location>
</feature>
<protein>
    <submittedName>
        <fullName evidence="2">TBCD8 protein</fullName>
    </submittedName>
</protein>
<comment type="caution">
    <text evidence="2">The sequence shown here is derived from an EMBL/GenBank/DDBJ whole genome shotgun (WGS) entry which is preliminary data.</text>
</comment>
<sequence>MLKDLAKDKEKNNEKELPTMNQREFIQFCKTLYSMFHEDPNENELCQAIATVTTLLLQIGEVGQRIRSLGSTSEESSGNDDGGDAAACSRVPEEDSVFMDTRDTTRKNSQTSPLSEGEWTVTFEQILASLLTEQSLVNFFEKPVDLKTKIESAKLNQYDQRITPLLIQ</sequence>
<dbReference type="Proteomes" id="UP001166093">
    <property type="component" value="Unassembled WGS sequence"/>
</dbReference>
<feature type="non-terminal residue" evidence="2">
    <location>
        <position position="168"/>
    </location>
</feature>
<reference evidence="2" key="1">
    <citation type="journal article" date="2021" name="Cell">
        <title>Tracing the genetic footprints of vertebrate landing in non-teleost ray-finned fishes.</title>
        <authorList>
            <person name="Bi X."/>
            <person name="Wang K."/>
            <person name="Yang L."/>
            <person name="Pan H."/>
            <person name="Jiang H."/>
            <person name="Wei Q."/>
            <person name="Fang M."/>
            <person name="Yu H."/>
            <person name="Zhu C."/>
            <person name="Cai Y."/>
            <person name="He Y."/>
            <person name="Gan X."/>
            <person name="Zeng H."/>
            <person name="Yu D."/>
            <person name="Zhu Y."/>
            <person name="Jiang H."/>
            <person name="Qiu Q."/>
            <person name="Yang H."/>
            <person name="Zhang Y.E."/>
            <person name="Wang W."/>
            <person name="Zhu M."/>
            <person name="He S."/>
            <person name="Zhang G."/>
        </authorList>
    </citation>
    <scope>NUCLEOTIDE SEQUENCE</scope>
    <source>
        <strain evidence="2">Pddl_001</strain>
    </source>
</reference>
<dbReference type="PANTHER" id="PTHR47666">
    <property type="entry name" value="PROTEIN VASCULAR ASSOCIATED DEATH 1, CHLOROPLASTIC"/>
    <property type="match status" value="1"/>
</dbReference>
<dbReference type="EMBL" id="JAAWVQ010003517">
    <property type="protein sequence ID" value="MBN3270657.1"/>
    <property type="molecule type" value="Genomic_DNA"/>
</dbReference>
<evidence type="ECO:0000256" key="1">
    <source>
        <dbReference type="SAM" id="MobiDB-lite"/>
    </source>
</evidence>